<proteinExistence type="predicted"/>
<evidence type="ECO:0000259" key="2">
    <source>
        <dbReference type="Pfam" id="PF16871"/>
    </source>
</evidence>
<evidence type="ECO:0000313" key="4">
    <source>
        <dbReference type="Proteomes" id="UP000319143"/>
    </source>
</evidence>
<feature type="signal peptide" evidence="1">
    <location>
        <begin position="1"/>
        <end position="21"/>
    </location>
</feature>
<feature type="chain" id="PRO_5023014080" description="DUF5077 domain-containing protein" evidence="1">
    <location>
        <begin position="22"/>
        <end position="605"/>
    </location>
</feature>
<dbReference type="InterPro" id="IPR021862">
    <property type="entry name" value="DUF3472"/>
</dbReference>
<comment type="caution">
    <text evidence="3">The sequence shown here is derived from an EMBL/GenBank/DDBJ whole genome shotgun (WGS) entry which is preliminary data.</text>
</comment>
<dbReference type="Pfam" id="PF16871">
    <property type="entry name" value="DUF5077"/>
    <property type="match status" value="1"/>
</dbReference>
<dbReference type="InterPro" id="IPR031712">
    <property type="entry name" value="DUF5077"/>
</dbReference>
<dbReference type="OrthoDB" id="238434at2"/>
<keyword evidence="4" id="KW-1185">Reference proteome</keyword>
<evidence type="ECO:0000256" key="1">
    <source>
        <dbReference type="SAM" id="SignalP"/>
    </source>
</evidence>
<dbReference type="AlphaFoldDB" id="A0A5C6DRQ6"/>
<sequence precursor="true">MIRIYPLLCCVLCMPAIHASAEEPLSVPDGAGQLETAPVLVRGGVDEDGREYYVNGQPAKNGKLILTASNGFFTPGVCRASGESSLPKTGDDGLIAPNYAILSNWKKTDGTIRWHLWLARPGQVRLNVHLSVVEKAAGSKLSVSFGGVTQKVKTVASRPNQPEPWNLAFEVDEPGEHTFEMAALTIANSQTGVGELHRVDVHGPAVEDSQLLRARWRPAAVHGGYASTKIDQSRMWVMATRSTSNSSSYSPITTPFGYYGTSFDASGRSVGGFNFSMWAARRGGEAPPLKQMPHLLAAGSPSAEFSGFGHEGSGVKLRGWTPMPDRPVVCVQALRVENDGDYQTYYGYFWDHPTKQWKLYAVGRKWGSGKPIRHLQPGSFCEVPGPPNVQRTGDVPREVRRLGWFRDESSGRWEPMDRFLCRGKGVLNKSWFLSGDGEFVMRTGGMRYYAFNSPPVAQTTMPLPEYLSPEATEQLQRLPAEFGEVDAVEVTDTTVNLDIVMKRAGTSARADIYYGEKDCLTFAKRELHATERGSAVSRSTQAEDRSWSKQVSIASLKDGKNRITITGLKPGTTWFYRILVTNDEGKLWTFETHNCRTSDTAVSGS</sequence>
<accession>A0A5C6DRQ6</accession>
<keyword evidence="1" id="KW-0732">Signal</keyword>
<dbReference type="Proteomes" id="UP000319143">
    <property type="component" value="Unassembled WGS sequence"/>
</dbReference>
<protein>
    <recommendedName>
        <fullName evidence="2">DUF5077 domain-containing protein</fullName>
    </recommendedName>
</protein>
<name>A0A5C6DRQ6_9BACT</name>
<feature type="domain" description="DUF5077" evidence="2">
    <location>
        <begin position="102"/>
        <end position="205"/>
    </location>
</feature>
<dbReference type="EMBL" id="SJPV01000004">
    <property type="protein sequence ID" value="TWU38547.1"/>
    <property type="molecule type" value="Genomic_DNA"/>
</dbReference>
<gene>
    <name evidence="3" type="ORF">Poly41_30240</name>
</gene>
<evidence type="ECO:0000313" key="3">
    <source>
        <dbReference type="EMBL" id="TWU38547.1"/>
    </source>
</evidence>
<reference evidence="3 4" key="1">
    <citation type="submission" date="2019-02" db="EMBL/GenBank/DDBJ databases">
        <title>Deep-cultivation of Planctomycetes and their phenomic and genomic characterization uncovers novel biology.</title>
        <authorList>
            <person name="Wiegand S."/>
            <person name="Jogler M."/>
            <person name="Boedeker C."/>
            <person name="Pinto D."/>
            <person name="Vollmers J."/>
            <person name="Rivas-Marin E."/>
            <person name="Kohn T."/>
            <person name="Peeters S.H."/>
            <person name="Heuer A."/>
            <person name="Rast P."/>
            <person name="Oberbeckmann S."/>
            <person name="Bunk B."/>
            <person name="Jeske O."/>
            <person name="Meyerdierks A."/>
            <person name="Storesund J.E."/>
            <person name="Kallscheuer N."/>
            <person name="Luecker S."/>
            <person name="Lage O.M."/>
            <person name="Pohl T."/>
            <person name="Merkel B.J."/>
            <person name="Hornburger P."/>
            <person name="Mueller R.-W."/>
            <person name="Bruemmer F."/>
            <person name="Labrenz M."/>
            <person name="Spormann A.M."/>
            <person name="Op Den Camp H."/>
            <person name="Overmann J."/>
            <person name="Amann R."/>
            <person name="Jetten M.S.M."/>
            <person name="Mascher T."/>
            <person name="Medema M.H."/>
            <person name="Devos D.P."/>
            <person name="Kaster A.-K."/>
            <person name="Ovreas L."/>
            <person name="Rohde M."/>
            <person name="Galperin M.Y."/>
            <person name="Jogler C."/>
        </authorList>
    </citation>
    <scope>NUCLEOTIDE SEQUENCE [LARGE SCALE GENOMIC DNA]</scope>
    <source>
        <strain evidence="3 4">Poly41</strain>
    </source>
</reference>
<dbReference type="RefSeq" id="WP_146526914.1">
    <property type="nucleotide sequence ID" value="NZ_SJPV01000004.1"/>
</dbReference>
<dbReference type="Pfam" id="PF11958">
    <property type="entry name" value="DUF3472"/>
    <property type="match status" value="1"/>
</dbReference>
<organism evidence="3 4">
    <name type="scientific">Novipirellula artificiosorum</name>
    <dbReference type="NCBI Taxonomy" id="2528016"/>
    <lineage>
        <taxon>Bacteria</taxon>
        <taxon>Pseudomonadati</taxon>
        <taxon>Planctomycetota</taxon>
        <taxon>Planctomycetia</taxon>
        <taxon>Pirellulales</taxon>
        <taxon>Pirellulaceae</taxon>
        <taxon>Novipirellula</taxon>
    </lineage>
</organism>